<dbReference type="GO" id="GO:0033108">
    <property type="term" value="P:mitochondrial respiratory chain complex assembly"/>
    <property type="evidence" value="ECO:0007669"/>
    <property type="project" value="TreeGrafter"/>
</dbReference>
<keyword evidence="6 11" id="KW-0560">Oxidoreductase</keyword>
<evidence type="ECO:0000313" key="12">
    <source>
        <dbReference type="Proteomes" id="UP000215027"/>
    </source>
</evidence>
<protein>
    <submittedName>
        <fullName evidence="11">Ferredoxin--NAD(+) reductase</fullName>
        <ecNumber evidence="11">1.18.1.3</ecNumber>
    </submittedName>
</protein>
<dbReference type="GO" id="GO:0003954">
    <property type="term" value="F:NADH dehydrogenase activity"/>
    <property type="evidence" value="ECO:0007669"/>
    <property type="project" value="RHEA"/>
</dbReference>
<dbReference type="InterPro" id="IPR029324">
    <property type="entry name" value="AIF_C"/>
</dbReference>
<dbReference type="Proteomes" id="UP000215027">
    <property type="component" value="Chromosome II"/>
</dbReference>
<dbReference type="GO" id="GO:0071949">
    <property type="term" value="F:FAD binding"/>
    <property type="evidence" value="ECO:0007669"/>
    <property type="project" value="TreeGrafter"/>
</dbReference>
<evidence type="ECO:0000256" key="6">
    <source>
        <dbReference type="ARBA" id="ARBA00023002"/>
    </source>
</evidence>
<evidence type="ECO:0000256" key="3">
    <source>
        <dbReference type="ARBA" id="ARBA00022703"/>
    </source>
</evidence>
<dbReference type="EC" id="1.18.1.3" evidence="11"/>
<dbReference type="Pfam" id="PF07992">
    <property type="entry name" value="Pyr_redox_2"/>
    <property type="match status" value="1"/>
</dbReference>
<evidence type="ECO:0000256" key="5">
    <source>
        <dbReference type="ARBA" id="ARBA00022946"/>
    </source>
</evidence>
<feature type="domain" description="FAD/NAD(P)-binding" evidence="9">
    <location>
        <begin position="6"/>
        <end position="294"/>
    </location>
</feature>
<evidence type="ECO:0000256" key="1">
    <source>
        <dbReference type="ARBA" id="ARBA00001974"/>
    </source>
</evidence>
<dbReference type="SMART" id="SM01353">
    <property type="entry name" value="AIF_C"/>
    <property type="match status" value="1"/>
</dbReference>
<dbReference type="GO" id="GO:0012501">
    <property type="term" value="P:programmed cell death"/>
    <property type="evidence" value="ECO:0007669"/>
    <property type="project" value="TreeGrafter"/>
</dbReference>
<dbReference type="Pfam" id="PF14721">
    <property type="entry name" value="AIF_C"/>
    <property type="match status" value="1"/>
</dbReference>
<comment type="cofactor">
    <cofactor evidence="1">
        <name>FAD</name>
        <dbReference type="ChEBI" id="CHEBI:57692"/>
    </cofactor>
</comment>
<accession>A0A160TAD8</accession>
<dbReference type="PANTHER" id="PTHR43557:SF4">
    <property type="entry name" value="APOPTOSIS-INDUCING FACTOR 1, MITOCHONDRIAL"/>
    <property type="match status" value="1"/>
</dbReference>
<dbReference type="RefSeq" id="WP_095045389.1">
    <property type="nucleotide sequence ID" value="NZ_LN890656.1"/>
</dbReference>
<comment type="catalytic activity">
    <reaction evidence="8">
        <text>A + NADH + H(+) = AH2 + NAD(+)</text>
        <dbReference type="Rhea" id="RHEA:11356"/>
        <dbReference type="ChEBI" id="CHEBI:13193"/>
        <dbReference type="ChEBI" id="CHEBI:15378"/>
        <dbReference type="ChEBI" id="CHEBI:17499"/>
        <dbReference type="ChEBI" id="CHEBI:57540"/>
        <dbReference type="ChEBI" id="CHEBI:57945"/>
    </reaction>
</comment>
<dbReference type="GO" id="GO:0008860">
    <property type="term" value="F:ferredoxin-NAD+ reductase activity"/>
    <property type="evidence" value="ECO:0007669"/>
    <property type="project" value="UniProtKB-EC"/>
</dbReference>
<dbReference type="AlphaFoldDB" id="A0A160TAD8"/>
<dbReference type="OrthoDB" id="9802028at2"/>
<keyword evidence="7" id="KW-0520">NAD</keyword>
<dbReference type="PRINTS" id="PR00469">
    <property type="entry name" value="PNDRDTASEII"/>
</dbReference>
<organism evidence="11 12">
    <name type="scientific">Candidatus Promineifilum breve</name>
    <dbReference type="NCBI Taxonomy" id="1806508"/>
    <lineage>
        <taxon>Bacteria</taxon>
        <taxon>Bacillati</taxon>
        <taxon>Chloroflexota</taxon>
        <taxon>Ardenticatenia</taxon>
        <taxon>Candidatus Promineifilales</taxon>
        <taxon>Candidatus Promineifilaceae</taxon>
        <taxon>Candidatus Promineifilum</taxon>
    </lineage>
</organism>
<name>A0A160TAD8_9CHLR</name>
<dbReference type="GO" id="GO:0046983">
    <property type="term" value="F:protein dimerization activity"/>
    <property type="evidence" value="ECO:0007669"/>
    <property type="project" value="InterPro"/>
</dbReference>
<dbReference type="InterPro" id="IPR016156">
    <property type="entry name" value="FAD/NAD-linked_Rdtase_dimer_sf"/>
</dbReference>
<reference evidence="11" key="1">
    <citation type="submission" date="2016-01" db="EMBL/GenBank/DDBJ databases">
        <authorList>
            <person name="Mcilroy J.S."/>
            <person name="Karst M S."/>
            <person name="Albertsen M."/>
        </authorList>
    </citation>
    <scope>NUCLEOTIDE SEQUENCE</scope>
    <source>
        <strain evidence="11">Cfx-K</strain>
    </source>
</reference>
<proteinExistence type="predicted"/>
<dbReference type="InterPro" id="IPR023753">
    <property type="entry name" value="FAD/NAD-binding_dom"/>
</dbReference>
<dbReference type="PANTHER" id="PTHR43557">
    <property type="entry name" value="APOPTOSIS-INDUCING FACTOR 1"/>
    <property type="match status" value="1"/>
</dbReference>
<evidence type="ECO:0000256" key="2">
    <source>
        <dbReference type="ARBA" id="ARBA00022630"/>
    </source>
</evidence>
<evidence type="ECO:0000259" key="9">
    <source>
        <dbReference type="Pfam" id="PF07992"/>
    </source>
</evidence>
<keyword evidence="4" id="KW-0274">FAD</keyword>
<evidence type="ECO:0000259" key="10">
    <source>
        <dbReference type="Pfam" id="PF14721"/>
    </source>
</evidence>
<dbReference type="Gene3D" id="3.50.50.60">
    <property type="entry name" value="FAD/NAD(P)-binding domain"/>
    <property type="match status" value="2"/>
</dbReference>
<dbReference type="InterPro" id="IPR050446">
    <property type="entry name" value="FAD-oxidoreductase/Apoptosis"/>
</dbReference>
<sequence length="391" mass="41685">MPHTPYLIIGGGMTGAAAANGIRELDEAGTIGLISAESDPPYDRPPLSKKLWDGKRTIEQIYVALPGNVQPHFGTRVVALDADNRRATDDRGEVHTYDRLLLATGGVPRRLPFGGEAVNYYRTLDDYRALRADADGGARFVVIGGGFIGSEVAAALRKQGNEVTLIFPEAGISDRVFPAGLAAYLNDYYREQGVAVLNGESVTGIETGADGATVLTGSGRRLAADRVVAGIGIVPNVDLARAIGLSVDNGIPVDARLLTARPEIYAAGDVANYPDAVLGARRRVEHADAARAMGRAAGRNMAGAGEPYTYLPMFYSDMFDLGYEAVGLCDSRLEIIEDWQKPNERGALYYLKDGRLCGVLLLDIWDRVDEARALIEAGGAPTAESLKGTFG</sequence>
<dbReference type="KEGG" id="pbf:CFX0092_B0526"/>
<dbReference type="GO" id="GO:0016174">
    <property type="term" value="F:NAD(P)H oxidase H2O2-forming activity"/>
    <property type="evidence" value="ECO:0007669"/>
    <property type="project" value="TreeGrafter"/>
</dbReference>
<keyword evidence="2" id="KW-0285">Flavoprotein</keyword>
<keyword evidence="5" id="KW-0809">Transit peptide</keyword>
<keyword evidence="12" id="KW-1185">Reference proteome</keyword>
<dbReference type="EMBL" id="LN890656">
    <property type="protein sequence ID" value="CUS06060.1"/>
    <property type="molecule type" value="Genomic_DNA"/>
</dbReference>
<keyword evidence="3" id="KW-0053">Apoptosis</keyword>
<feature type="domain" description="Mitochondrial apoptosis-inducing factor C-terminal" evidence="10">
    <location>
        <begin position="297"/>
        <end position="344"/>
    </location>
</feature>
<evidence type="ECO:0000256" key="7">
    <source>
        <dbReference type="ARBA" id="ARBA00023027"/>
    </source>
</evidence>
<dbReference type="GO" id="GO:0005737">
    <property type="term" value="C:cytoplasm"/>
    <property type="evidence" value="ECO:0007669"/>
    <property type="project" value="TreeGrafter"/>
</dbReference>
<gene>
    <name evidence="11" type="ORF">CFX0092_B0526</name>
</gene>
<dbReference type="SUPFAM" id="SSF51905">
    <property type="entry name" value="FAD/NAD(P)-binding domain"/>
    <property type="match status" value="1"/>
</dbReference>
<dbReference type="Gene3D" id="3.30.390.30">
    <property type="match status" value="1"/>
</dbReference>
<dbReference type="SUPFAM" id="SSF55424">
    <property type="entry name" value="FAD/NAD-linked reductases, dimerisation (C-terminal) domain"/>
    <property type="match status" value="1"/>
</dbReference>
<evidence type="ECO:0000256" key="4">
    <source>
        <dbReference type="ARBA" id="ARBA00022827"/>
    </source>
</evidence>
<dbReference type="InterPro" id="IPR036188">
    <property type="entry name" value="FAD/NAD-bd_sf"/>
</dbReference>
<evidence type="ECO:0000313" key="11">
    <source>
        <dbReference type="EMBL" id="CUS06060.1"/>
    </source>
</evidence>
<dbReference type="PRINTS" id="PR00368">
    <property type="entry name" value="FADPNR"/>
</dbReference>
<evidence type="ECO:0000256" key="8">
    <source>
        <dbReference type="ARBA" id="ARBA00047786"/>
    </source>
</evidence>